<protein>
    <submittedName>
        <fullName evidence="1">Uncharacterized protein</fullName>
    </submittedName>
</protein>
<reference evidence="1 2" key="1">
    <citation type="journal article" date="2021" name="BMC Genomics">
        <title>Datura genome reveals duplications of psychoactive alkaloid biosynthetic genes and high mutation rate following tissue culture.</title>
        <authorList>
            <person name="Rajewski A."/>
            <person name="Carter-House D."/>
            <person name="Stajich J."/>
            <person name="Litt A."/>
        </authorList>
    </citation>
    <scope>NUCLEOTIDE SEQUENCE [LARGE SCALE GENOMIC DNA]</scope>
    <source>
        <strain evidence="1">AR-01</strain>
    </source>
</reference>
<feature type="non-terminal residue" evidence="1">
    <location>
        <position position="1"/>
    </location>
</feature>
<gene>
    <name evidence="1" type="ORF">HAX54_050056</name>
</gene>
<comment type="caution">
    <text evidence="1">The sequence shown here is derived from an EMBL/GenBank/DDBJ whole genome shotgun (WGS) entry which is preliminary data.</text>
</comment>
<proteinExistence type="predicted"/>
<dbReference type="Proteomes" id="UP000823775">
    <property type="component" value="Unassembled WGS sequence"/>
</dbReference>
<evidence type="ECO:0000313" key="1">
    <source>
        <dbReference type="EMBL" id="MCE3051515.1"/>
    </source>
</evidence>
<feature type="non-terminal residue" evidence="1">
    <location>
        <position position="55"/>
    </location>
</feature>
<organism evidence="1 2">
    <name type="scientific">Datura stramonium</name>
    <name type="common">Jimsonweed</name>
    <name type="synonym">Common thornapple</name>
    <dbReference type="NCBI Taxonomy" id="4076"/>
    <lineage>
        <taxon>Eukaryota</taxon>
        <taxon>Viridiplantae</taxon>
        <taxon>Streptophyta</taxon>
        <taxon>Embryophyta</taxon>
        <taxon>Tracheophyta</taxon>
        <taxon>Spermatophyta</taxon>
        <taxon>Magnoliopsida</taxon>
        <taxon>eudicotyledons</taxon>
        <taxon>Gunneridae</taxon>
        <taxon>Pentapetalae</taxon>
        <taxon>asterids</taxon>
        <taxon>lamiids</taxon>
        <taxon>Solanales</taxon>
        <taxon>Solanaceae</taxon>
        <taxon>Solanoideae</taxon>
        <taxon>Datureae</taxon>
        <taxon>Datura</taxon>
    </lineage>
</organism>
<keyword evidence="2" id="KW-1185">Reference proteome</keyword>
<accession>A0ABS8WPW2</accession>
<sequence>GASDEQMSGSRYHASTTWILESLQLGWDTSKGSTAAVVHYRCGSGQVTAAARPNL</sequence>
<dbReference type="EMBL" id="JACEIK010008691">
    <property type="protein sequence ID" value="MCE3051515.1"/>
    <property type="molecule type" value="Genomic_DNA"/>
</dbReference>
<name>A0ABS8WPW2_DATST</name>
<evidence type="ECO:0000313" key="2">
    <source>
        <dbReference type="Proteomes" id="UP000823775"/>
    </source>
</evidence>